<dbReference type="Gene3D" id="1.10.287.130">
    <property type="match status" value="1"/>
</dbReference>
<dbReference type="Pfam" id="PF00512">
    <property type="entry name" value="HisKA"/>
    <property type="match status" value="1"/>
</dbReference>
<dbReference type="InterPro" id="IPR035965">
    <property type="entry name" value="PAS-like_dom_sf"/>
</dbReference>
<dbReference type="InterPro" id="IPR000014">
    <property type="entry name" value="PAS"/>
</dbReference>
<dbReference type="PANTHER" id="PTHR43065">
    <property type="entry name" value="SENSOR HISTIDINE KINASE"/>
    <property type="match status" value="1"/>
</dbReference>
<dbReference type="InterPro" id="IPR036097">
    <property type="entry name" value="HisK_dim/P_sf"/>
</dbReference>
<dbReference type="InterPro" id="IPR003594">
    <property type="entry name" value="HATPase_dom"/>
</dbReference>
<dbReference type="PANTHER" id="PTHR43065:SF42">
    <property type="entry name" value="TWO-COMPONENT SENSOR PPRA"/>
    <property type="match status" value="1"/>
</dbReference>
<keyword evidence="5" id="KW-0812">Transmembrane</keyword>
<comment type="catalytic activity">
    <reaction evidence="1">
        <text>ATP + protein L-histidine = ADP + protein N-phospho-L-histidine.</text>
        <dbReference type="EC" id="2.7.13.3"/>
    </reaction>
</comment>
<gene>
    <name evidence="9" type="ORF">SAMN02745220_03077</name>
</gene>
<evidence type="ECO:0000256" key="1">
    <source>
        <dbReference type="ARBA" id="ARBA00000085"/>
    </source>
</evidence>
<reference evidence="9 10" key="1">
    <citation type="submission" date="2016-12" db="EMBL/GenBank/DDBJ databases">
        <authorList>
            <person name="Song W.-J."/>
            <person name="Kurnit D.M."/>
        </authorList>
    </citation>
    <scope>NUCLEOTIDE SEQUENCE [LARGE SCALE GENOMIC DNA]</scope>
    <source>
        <strain evidence="9 10">DSM 18488</strain>
    </source>
</reference>
<proteinExistence type="predicted"/>
<feature type="compositionally biased region" description="Basic and acidic residues" evidence="4">
    <location>
        <begin position="770"/>
        <end position="788"/>
    </location>
</feature>
<dbReference type="Gene3D" id="3.40.50.2300">
    <property type="match status" value="2"/>
</dbReference>
<dbReference type="SMART" id="SM00387">
    <property type="entry name" value="HATPase_c"/>
    <property type="match status" value="1"/>
</dbReference>
<keyword evidence="5" id="KW-0472">Membrane</keyword>
<dbReference type="PRINTS" id="PR00344">
    <property type="entry name" value="BCTRLSENSOR"/>
</dbReference>
<evidence type="ECO:0000256" key="5">
    <source>
        <dbReference type="SAM" id="Phobius"/>
    </source>
</evidence>
<dbReference type="SUPFAM" id="SSF47384">
    <property type="entry name" value="Homodimeric domain of signal transducing histidine kinase"/>
    <property type="match status" value="1"/>
</dbReference>
<dbReference type="RefSeq" id="WP_073614512.1">
    <property type="nucleotide sequence ID" value="NZ_FRFE01000015.1"/>
</dbReference>
<feature type="transmembrane region" description="Helical" evidence="5">
    <location>
        <begin position="356"/>
        <end position="379"/>
    </location>
</feature>
<dbReference type="Gene3D" id="3.30.450.20">
    <property type="entry name" value="PAS domain"/>
    <property type="match status" value="1"/>
</dbReference>
<dbReference type="OrthoDB" id="5439205at2"/>
<evidence type="ECO:0000259" key="6">
    <source>
        <dbReference type="PROSITE" id="PS50109"/>
    </source>
</evidence>
<dbReference type="CDD" id="cd00130">
    <property type="entry name" value="PAS"/>
    <property type="match status" value="1"/>
</dbReference>
<dbReference type="Proteomes" id="UP000184603">
    <property type="component" value="Unassembled WGS sequence"/>
</dbReference>
<feature type="region of interest" description="Disordered" evidence="4">
    <location>
        <begin position="768"/>
        <end position="788"/>
    </location>
</feature>
<dbReference type="SUPFAM" id="SSF55785">
    <property type="entry name" value="PYP-like sensor domain (PAS domain)"/>
    <property type="match status" value="1"/>
</dbReference>
<dbReference type="EC" id="2.7.13.3" evidence="2"/>
<dbReference type="InterPro" id="IPR003661">
    <property type="entry name" value="HisK_dim/P_dom"/>
</dbReference>
<feature type="domain" description="PAS" evidence="7">
    <location>
        <begin position="391"/>
        <end position="432"/>
    </location>
</feature>
<dbReference type="EMBL" id="FRFE01000015">
    <property type="protein sequence ID" value="SHO49763.1"/>
    <property type="molecule type" value="Genomic_DNA"/>
</dbReference>
<dbReference type="SUPFAM" id="SSF55874">
    <property type="entry name" value="ATPase domain of HSP90 chaperone/DNA topoisomerase II/histidine kinase"/>
    <property type="match status" value="1"/>
</dbReference>
<dbReference type="SMART" id="SM00091">
    <property type="entry name" value="PAS"/>
    <property type="match status" value="1"/>
</dbReference>
<dbReference type="STRING" id="1121416.SAMN02745220_03077"/>
<dbReference type="NCBIfam" id="TIGR00229">
    <property type="entry name" value="sensory_box"/>
    <property type="match status" value="1"/>
</dbReference>
<accession>A0A1M7YAX5</accession>
<evidence type="ECO:0000259" key="7">
    <source>
        <dbReference type="PROSITE" id="PS50112"/>
    </source>
</evidence>
<dbReference type="GO" id="GO:0000155">
    <property type="term" value="F:phosphorelay sensor kinase activity"/>
    <property type="evidence" value="ECO:0007669"/>
    <property type="project" value="InterPro"/>
</dbReference>
<keyword evidence="5" id="KW-1133">Transmembrane helix</keyword>
<dbReference type="PROSITE" id="PS50109">
    <property type="entry name" value="HIS_KIN"/>
    <property type="match status" value="1"/>
</dbReference>
<evidence type="ECO:0000313" key="10">
    <source>
        <dbReference type="Proteomes" id="UP000184603"/>
    </source>
</evidence>
<dbReference type="PROSITE" id="PS50113">
    <property type="entry name" value="PAC"/>
    <property type="match status" value="1"/>
</dbReference>
<sequence>MPIHNSITRSAARSTLLRQVLLLLLLFAVIFIMAGQTFAQSRHILYLNSYHVGYKWSDEEYQGFLDTLEPSSAKIALHVEYLDTKRFSSDERLDQLAEALAIKYQDIPIDMVVSTDDAAFLLLKRFGNTVFPGVPVFFCGTNYLDAEDLHDLPNFHGVTERADIDATFATILELLPQTLNIYVINDRTITGKRVHPAIEKAMAKFQGQVKFTLWEDISMAELISRVNSIPQDSVIFYTFFFQDKTGQTFEYDQAISLISRQSPVPIFGAWDFNLGLGLTGGMLTSGYQQGAAMAEMVRSWLERTPITEIPPLAESPNRFMFDYAQLTRFNINPDKLPPDSLIINRPITFIQKHQSVLITSGIFIAILLVVILILTVNIYRRRQAEIELRRSEENFRSIFNNNNDGLYQATADGRFLQVNPALAKMLKFSSPQEVIDHFTDIDQQLYISQSPRKTLTNNWAKGEHSLKCRDGSIIDVIENTHTVYDLYDNVLYLEGSITDISEYKKTQELISQTEKIISLGGVAAGIAHEIRSPLASIVQGIQVVKNRIFDNNEMNIQAAVDCNCTLDQVRRYAEKREIKKMLGDIHEAGQRAGVIIEDMLSFSRKTIGDFSLESLEKIINQAIALAEKDHELKRTYSFKSITINKLFEENMPKVYCSASKIQQVFFNILKNGAEAMGDAGTSFPTFTIRIMRDGKTARVEIEDNGPGMSSELAQRVFDPFFTTKEREKGTGLGLSVSYFIVKENHHGDLRVSTQPDLGTTFIVELPLEPPLREQQEAKEEEKTTKISH</sequence>
<dbReference type="SMART" id="SM00388">
    <property type="entry name" value="HisKA"/>
    <property type="match status" value="1"/>
</dbReference>
<evidence type="ECO:0000256" key="4">
    <source>
        <dbReference type="SAM" id="MobiDB-lite"/>
    </source>
</evidence>
<dbReference type="InterPro" id="IPR004358">
    <property type="entry name" value="Sig_transdc_His_kin-like_C"/>
</dbReference>
<name>A0A1M7YAX5_9BACT</name>
<organism evidence="9 10">
    <name type="scientific">Desulfopila aestuarii DSM 18488</name>
    <dbReference type="NCBI Taxonomy" id="1121416"/>
    <lineage>
        <taxon>Bacteria</taxon>
        <taxon>Pseudomonadati</taxon>
        <taxon>Thermodesulfobacteriota</taxon>
        <taxon>Desulfobulbia</taxon>
        <taxon>Desulfobulbales</taxon>
        <taxon>Desulfocapsaceae</taxon>
        <taxon>Desulfopila</taxon>
    </lineage>
</organism>
<keyword evidence="3" id="KW-0597">Phosphoprotein</keyword>
<evidence type="ECO:0000256" key="2">
    <source>
        <dbReference type="ARBA" id="ARBA00012438"/>
    </source>
</evidence>
<protein>
    <recommendedName>
        <fullName evidence="2">histidine kinase</fullName>
        <ecNumber evidence="2">2.7.13.3</ecNumber>
    </recommendedName>
</protein>
<feature type="domain" description="PAC" evidence="8">
    <location>
        <begin position="460"/>
        <end position="512"/>
    </location>
</feature>
<dbReference type="Pfam" id="PF02518">
    <property type="entry name" value="HATPase_c"/>
    <property type="match status" value="1"/>
</dbReference>
<keyword evidence="10" id="KW-1185">Reference proteome</keyword>
<evidence type="ECO:0000259" key="8">
    <source>
        <dbReference type="PROSITE" id="PS50113"/>
    </source>
</evidence>
<evidence type="ECO:0000313" key="9">
    <source>
        <dbReference type="EMBL" id="SHO49763.1"/>
    </source>
</evidence>
<dbReference type="Gene3D" id="3.30.565.10">
    <property type="entry name" value="Histidine kinase-like ATPase, C-terminal domain"/>
    <property type="match status" value="1"/>
</dbReference>
<dbReference type="InterPro" id="IPR005467">
    <property type="entry name" value="His_kinase_dom"/>
</dbReference>
<dbReference type="AlphaFoldDB" id="A0A1M7YAX5"/>
<dbReference type="InterPro" id="IPR000700">
    <property type="entry name" value="PAS-assoc_C"/>
</dbReference>
<dbReference type="Pfam" id="PF13188">
    <property type="entry name" value="PAS_8"/>
    <property type="match status" value="1"/>
</dbReference>
<feature type="domain" description="Histidine kinase" evidence="6">
    <location>
        <begin position="525"/>
        <end position="769"/>
    </location>
</feature>
<dbReference type="CDD" id="cd00082">
    <property type="entry name" value="HisKA"/>
    <property type="match status" value="1"/>
</dbReference>
<evidence type="ECO:0000256" key="3">
    <source>
        <dbReference type="ARBA" id="ARBA00022553"/>
    </source>
</evidence>
<dbReference type="PROSITE" id="PS50112">
    <property type="entry name" value="PAS"/>
    <property type="match status" value="1"/>
</dbReference>
<dbReference type="InterPro" id="IPR036890">
    <property type="entry name" value="HATPase_C_sf"/>
</dbReference>